<protein>
    <recommendedName>
        <fullName evidence="1">Homocysteine biosynthesis enzyme sulfur-incorporation domain-containing protein</fullName>
    </recommendedName>
</protein>
<accession>B8HW20</accession>
<sequence length="438" mass="47853">MCPGLAWAVLDNSILPQQRKIKADSLRKGKFSPRTGMKPPLRTIAEINEKIRQGRVKVLTIEELKARVMEVGVAQAAAEVDVITTGTFEPMESSGAIINLGHTDPPLKIRQCWLDGVAAYAGFGAVDLYLGAAQPVETTGMGDMDDADLRDRGGGHVIEDLIAGKSVQLRAIGQVTDCYPRASFETTISRETINQFYLFNPRNLYQNFIVGVNGGDRLLHTYLGPLQPQLGNAVFSNPGALSPLLNDPKLQTIGIGTRIFLGGGIGYVTWEGTQHFPLQKRLANDTPIGPAATLALIGDAKQMDRRWVRGCYFKHYGPSLMLGVGVPLPVLNEQVVTYCAVRDEDLVAPVVDFAIPRRVRPTFGLVSYGQLKSGRIKIEGKTVRVAPLASLYLSRQVAVELKQWIESGQFTLTEPVAPIADDRTFLPQNSWGSPLHLE</sequence>
<dbReference type="EMBL" id="CP001344">
    <property type="protein sequence ID" value="ACL43198.1"/>
    <property type="molecule type" value="Genomic_DNA"/>
</dbReference>
<dbReference type="eggNOG" id="COG1900">
    <property type="taxonomic scope" value="Bacteria"/>
</dbReference>
<dbReference type="AlphaFoldDB" id="B8HW20"/>
<reference evidence="2" key="1">
    <citation type="submission" date="2009-01" db="EMBL/GenBank/DDBJ databases">
        <title>Complete sequence of chromosome Cyanothece sp. PCC 7425.</title>
        <authorList>
            <consortium name="US DOE Joint Genome Institute"/>
            <person name="Lucas S."/>
            <person name="Copeland A."/>
            <person name="Lapidus A."/>
            <person name="Glavina del Rio T."/>
            <person name="Dalin E."/>
            <person name="Tice H."/>
            <person name="Bruce D."/>
            <person name="Goodwin L."/>
            <person name="Pitluck S."/>
            <person name="Sims D."/>
            <person name="Meineke L."/>
            <person name="Brettin T."/>
            <person name="Detter J.C."/>
            <person name="Han C."/>
            <person name="Larimer F."/>
            <person name="Land M."/>
            <person name="Hauser L."/>
            <person name="Kyrpides N."/>
            <person name="Ovchinnikova G."/>
            <person name="Liberton M."/>
            <person name="Stoeckel J."/>
            <person name="Banerjee A."/>
            <person name="Singh A."/>
            <person name="Page L."/>
            <person name="Sato H."/>
            <person name="Zhao L."/>
            <person name="Sherman L."/>
            <person name="Pakrasi H."/>
            <person name="Richardson P."/>
        </authorList>
    </citation>
    <scope>NUCLEOTIDE SEQUENCE</scope>
    <source>
        <strain evidence="2">PCC 7425</strain>
    </source>
</reference>
<evidence type="ECO:0000259" key="1">
    <source>
        <dbReference type="Pfam" id="PF01837"/>
    </source>
</evidence>
<feature type="domain" description="Homocysteine biosynthesis enzyme sulfur-incorporation" evidence="1">
    <location>
        <begin position="57"/>
        <end position="412"/>
    </location>
</feature>
<evidence type="ECO:0000313" key="2">
    <source>
        <dbReference type="EMBL" id="ACL43198.1"/>
    </source>
</evidence>
<name>B8HW20_CYAP4</name>
<dbReference type="HOGENOM" id="CLU_043239_0_0_3"/>
<dbReference type="InterPro" id="IPR002708">
    <property type="entry name" value="HcyBio"/>
</dbReference>
<gene>
    <name evidence="2" type="ordered locus">Cyan7425_0812</name>
</gene>
<organism evidence="2">
    <name type="scientific">Cyanothece sp. (strain PCC 7425 / ATCC 29141)</name>
    <dbReference type="NCBI Taxonomy" id="395961"/>
    <lineage>
        <taxon>Bacteria</taxon>
        <taxon>Bacillati</taxon>
        <taxon>Cyanobacteriota</taxon>
        <taxon>Cyanophyceae</taxon>
        <taxon>Gomontiellales</taxon>
        <taxon>Cyanothecaceae</taxon>
        <taxon>Cyanothece</taxon>
    </lineage>
</organism>
<proteinExistence type="predicted"/>
<dbReference type="STRING" id="395961.Cyan7425_0812"/>
<dbReference type="Pfam" id="PF01837">
    <property type="entry name" value="HcyBio"/>
    <property type="match status" value="1"/>
</dbReference>
<dbReference type="KEGG" id="cyn:Cyan7425_0812"/>